<evidence type="ECO:0000256" key="1">
    <source>
        <dbReference type="SAM" id="Phobius"/>
    </source>
</evidence>
<feature type="transmembrane region" description="Helical" evidence="1">
    <location>
        <begin position="21"/>
        <end position="48"/>
    </location>
</feature>
<dbReference type="Proteomes" id="UP001295740">
    <property type="component" value="Unassembled WGS sequence"/>
</dbReference>
<dbReference type="AlphaFoldDB" id="A0AAI8VL69"/>
<keyword evidence="1" id="KW-0472">Membrane</keyword>
<keyword evidence="3" id="KW-1185">Reference proteome</keyword>
<accession>A0AAI8VL69</accession>
<sequence>MQTRTLQRIKSARRSVITASCIAFGMTVYVLYSGTARPCLFSMLVWFLFGGDYDAKIQSLTPWVLACTGAIPLAVPVIMRVITTAQFRMIPVQLNLPLTRSFHQPTSAFTLAMVNEVVRAGTRNIYNPTRGFAGVHMPSQRWRGPASVLSAARLLFGALRAGEPERDVKKLRVTVRMLLKKQAAEQQQDALAQIQHDASIAGRYDG</sequence>
<keyword evidence="1" id="KW-1133">Transmembrane helix</keyword>
<evidence type="ECO:0000313" key="3">
    <source>
        <dbReference type="Proteomes" id="UP001295740"/>
    </source>
</evidence>
<reference evidence="2" key="1">
    <citation type="submission" date="2023-10" db="EMBL/GenBank/DDBJ databases">
        <authorList>
            <person name="Hackl T."/>
        </authorList>
    </citation>
    <scope>NUCLEOTIDE SEQUENCE</scope>
</reference>
<name>A0AAI8VL69_9PEZI</name>
<protein>
    <submittedName>
        <fullName evidence="2">Uu.00g081510.m01.CDS01</fullName>
    </submittedName>
</protein>
<keyword evidence="1" id="KW-0812">Transmembrane</keyword>
<comment type="caution">
    <text evidence="2">The sequence shown here is derived from an EMBL/GenBank/DDBJ whole genome shotgun (WGS) entry which is preliminary data.</text>
</comment>
<evidence type="ECO:0000313" key="2">
    <source>
        <dbReference type="EMBL" id="CAJ2506965.1"/>
    </source>
</evidence>
<organism evidence="2 3">
    <name type="scientific">Anthostomella pinea</name>
    <dbReference type="NCBI Taxonomy" id="933095"/>
    <lineage>
        <taxon>Eukaryota</taxon>
        <taxon>Fungi</taxon>
        <taxon>Dikarya</taxon>
        <taxon>Ascomycota</taxon>
        <taxon>Pezizomycotina</taxon>
        <taxon>Sordariomycetes</taxon>
        <taxon>Xylariomycetidae</taxon>
        <taxon>Xylariales</taxon>
        <taxon>Xylariaceae</taxon>
        <taxon>Anthostomella</taxon>
    </lineage>
</organism>
<proteinExistence type="predicted"/>
<dbReference type="EMBL" id="CAUWAG010000010">
    <property type="protein sequence ID" value="CAJ2506965.1"/>
    <property type="molecule type" value="Genomic_DNA"/>
</dbReference>
<feature type="transmembrane region" description="Helical" evidence="1">
    <location>
        <begin position="60"/>
        <end position="79"/>
    </location>
</feature>
<gene>
    <name evidence="2" type="ORF">KHLLAP_LOCUS7433</name>
</gene>